<dbReference type="InterPro" id="IPR010345">
    <property type="entry name" value="IL-17_fam"/>
</dbReference>
<dbReference type="Pfam" id="PF06083">
    <property type="entry name" value="IL17"/>
    <property type="match status" value="1"/>
</dbReference>
<gene>
    <name evidence="7" type="ORF">C0Q70_08428</name>
</gene>
<dbReference type="OrthoDB" id="6153757at2759"/>
<comment type="caution">
    <text evidence="7">The sequence shown here is derived from an EMBL/GenBank/DDBJ whole genome shotgun (WGS) entry which is preliminary data.</text>
</comment>
<evidence type="ECO:0000256" key="1">
    <source>
        <dbReference type="ARBA" id="ARBA00004613"/>
    </source>
</evidence>
<dbReference type="SUPFAM" id="SSF46689">
    <property type="entry name" value="Homeodomain-like"/>
    <property type="match status" value="2"/>
</dbReference>
<dbReference type="InterPro" id="IPR009057">
    <property type="entry name" value="Homeodomain-like_sf"/>
</dbReference>
<dbReference type="EMBL" id="PZQS01000004">
    <property type="protein sequence ID" value="PVD32980.1"/>
    <property type="molecule type" value="Genomic_DNA"/>
</dbReference>
<evidence type="ECO:0000259" key="6">
    <source>
        <dbReference type="PROSITE" id="PS51253"/>
    </source>
</evidence>
<comment type="similarity">
    <text evidence="2">Belongs to the IL-17 family.</text>
</comment>
<dbReference type="InterPro" id="IPR029034">
    <property type="entry name" value="Cystine-knot_cytokine"/>
</dbReference>
<evidence type="ECO:0000313" key="8">
    <source>
        <dbReference type="Proteomes" id="UP000245119"/>
    </source>
</evidence>
<dbReference type="PANTHER" id="PTHR19303:SF27">
    <property type="entry name" value="HTH CENPB-TYPE DOMAIN-CONTAINING PROTEIN"/>
    <property type="match status" value="1"/>
</dbReference>
<dbReference type="GO" id="GO:0005576">
    <property type="term" value="C:extracellular region"/>
    <property type="evidence" value="ECO:0007669"/>
    <property type="project" value="UniProtKB-SubCell"/>
</dbReference>
<accession>A0A2T7PHW2</accession>
<dbReference type="Pfam" id="PF03221">
    <property type="entry name" value="HTH_Tnp_Tc5"/>
    <property type="match status" value="1"/>
</dbReference>
<dbReference type="AlphaFoldDB" id="A0A2T7PHW2"/>
<evidence type="ECO:0000313" key="7">
    <source>
        <dbReference type="EMBL" id="PVD32980.1"/>
    </source>
</evidence>
<dbReference type="PROSITE" id="PS51253">
    <property type="entry name" value="HTH_CENPB"/>
    <property type="match status" value="1"/>
</dbReference>
<dbReference type="PANTHER" id="PTHR19303">
    <property type="entry name" value="TRANSPOSON"/>
    <property type="match status" value="1"/>
</dbReference>
<comment type="subcellular location">
    <subcellularLocation>
        <location evidence="1">Secreted</location>
    </subcellularLocation>
</comment>
<keyword evidence="8" id="KW-1185">Reference proteome</keyword>
<name>A0A2T7PHW2_POMCA</name>
<keyword evidence="3" id="KW-0964">Secreted</keyword>
<dbReference type="GO" id="GO:0003677">
    <property type="term" value="F:DNA binding"/>
    <property type="evidence" value="ECO:0007669"/>
    <property type="project" value="UniProtKB-KW"/>
</dbReference>
<dbReference type="InterPro" id="IPR050863">
    <property type="entry name" value="CenT-Element_Derived"/>
</dbReference>
<proteinExistence type="inferred from homology"/>
<feature type="domain" description="HTH CENPB-type" evidence="6">
    <location>
        <begin position="74"/>
        <end position="155"/>
    </location>
</feature>
<dbReference type="SUPFAM" id="SSF57501">
    <property type="entry name" value="Cystine-knot cytokines"/>
    <property type="match status" value="1"/>
</dbReference>
<protein>
    <recommendedName>
        <fullName evidence="6">HTH CENPB-type domain-containing protein</fullName>
    </recommendedName>
</protein>
<evidence type="ECO:0000256" key="4">
    <source>
        <dbReference type="ARBA" id="ARBA00022729"/>
    </source>
</evidence>
<dbReference type="SMART" id="SM00674">
    <property type="entry name" value="CENPB"/>
    <property type="match status" value="1"/>
</dbReference>
<dbReference type="GO" id="GO:0005125">
    <property type="term" value="F:cytokine activity"/>
    <property type="evidence" value="ECO:0007669"/>
    <property type="project" value="InterPro"/>
</dbReference>
<sequence length="514" mass="58059">MGPKKARSGNADKGKRKAVRTTIELKKEIIAKYEQGTRVSDLSAEYGMPKSTISTFLRNKAVIKASKVAKGVTLITKQRPQIMEEMEKLLLIFIKEKELAGDNINEVVICEKALQIFSDLNKETPGTSGEGAFTFKASRGWFENFRLRSGIHRVTRHGEAASANQEAANNFIKEFCDYVKAEGFVPEQVFNCDETGLFWKKIPANTYITKEEKALPGHKPMKDRLTLLFCANASGDCKVISNFKKLYTKALFRKCFEVKNDTQLTLREFWKEHFNILNCVNLIDTAWSNVTHRTLYAAWRKLWPERDSEGLEPESAPVVDEDVAVVDDIVAIRKTMGLDIQQDDINELVEGHAAELTTEELMHLQQQQQKDMVEEISSEEEERVEDISNEAFSPCDVWTGGPAADGADGGQTQKNCSDEWNPDPCPVTWMFNYDSDRYPDTLVEAKCKPCERGLFTCRPVYYYTKVMRKGDCNSITGVYNYKQMLEQITVGCAFSGPSPVTANANNGRAHPNRE</sequence>
<evidence type="ECO:0000256" key="5">
    <source>
        <dbReference type="ARBA" id="ARBA00023125"/>
    </source>
</evidence>
<organism evidence="7 8">
    <name type="scientific">Pomacea canaliculata</name>
    <name type="common">Golden apple snail</name>
    <dbReference type="NCBI Taxonomy" id="400727"/>
    <lineage>
        <taxon>Eukaryota</taxon>
        <taxon>Metazoa</taxon>
        <taxon>Spiralia</taxon>
        <taxon>Lophotrochozoa</taxon>
        <taxon>Mollusca</taxon>
        <taxon>Gastropoda</taxon>
        <taxon>Caenogastropoda</taxon>
        <taxon>Architaenioglossa</taxon>
        <taxon>Ampullarioidea</taxon>
        <taxon>Ampullariidae</taxon>
        <taxon>Pomacea</taxon>
    </lineage>
</organism>
<keyword evidence="5" id="KW-0238">DNA-binding</keyword>
<dbReference type="GO" id="GO:0005634">
    <property type="term" value="C:nucleus"/>
    <property type="evidence" value="ECO:0007669"/>
    <property type="project" value="TreeGrafter"/>
</dbReference>
<reference evidence="7 8" key="1">
    <citation type="submission" date="2018-04" db="EMBL/GenBank/DDBJ databases">
        <title>The genome of golden apple snail Pomacea canaliculata provides insight into stress tolerance and invasive adaptation.</title>
        <authorList>
            <person name="Liu C."/>
            <person name="Liu B."/>
            <person name="Ren Y."/>
            <person name="Zhang Y."/>
            <person name="Wang H."/>
            <person name="Li S."/>
            <person name="Jiang F."/>
            <person name="Yin L."/>
            <person name="Zhang G."/>
            <person name="Qian W."/>
            <person name="Fan W."/>
        </authorList>
    </citation>
    <scope>NUCLEOTIDE SEQUENCE [LARGE SCALE GENOMIC DNA]</scope>
    <source>
        <strain evidence="7">SZHN2017</strain>
        <tissue evidence="7">Muscle</tissue>
    </source>
</reference>
<evidence type="ECO:0000256" key="2">
    <source>
        <dbReference type="ARBA" id="ARBA00007236"/>
    </source>
</evidence>
<dbReference type="Gene3D" id="2.10.90.10">
    <property type="entry name" value="Cystine-knot cytokines"/>
    <property type="match status" value="1"/>
</dbReference>
<dbReference type="Gene3D" id="1.10.10.60">
    <property type="entry name" value="Homeodomain-like"/>
    <property type="match status" value="2"/>
</dbReference>
<dbReference type="InterPro" id="IPR006600">
    <property type="entry name" value="HTH_CenpB_DNA-bd_dom"/>
</dbReference>
<keyword evidence="4" id="KW-0732">Signal</keyword>
<dbReference type="Proteomes" id="UP000245119">
    <property type="component" value="Linkage Group LG4"/>
</dbReference>
<evidence type="ECO:0000256" key="3">
    <source>
        <dbReference type="ARBA" id="ARBA00022525"/>
    </source>
</evidence>